<sequence length="383" mass="40168">MRITRVIAVAAVSVLAVTGVSACGSANTNQAGSTGSSAIPSEPPAKPDRLVVRIWSGDQEKVYADTAAAKFTKDTGIPIVWDTTDEAVSYAKLNQEISSGQRPSADASFNAQQRAYTNAARGWTIPISPRLAPNLAKVTAETAAPAGHEDGTAWSYVNPYTLSVPFIVRTDKVDPATVKTWNDLFKPELAQSLAVDTIYSSTAFGFAQSMGVNPADNPPAGMDPVWAKIAGLRPNLAQLGSNADVVTALTDGSVKVAISNTGSGIQAINAGAPIALVAPTDGLYVVGDSYYIHKGIPDNNAYYAQVFANYLLDPEVQSAVADKLGLVPVNPDATVPKYMADNKAVFPRSADDLKADEAIVAPIALMAKNDEAWQKAFDGAIGR</sequence>
<proteinExistence type="predicted"/>
<dbReference type="Gene3D" id="3.40.190.10">
    <property type="entry name" value="Periplasmic binding protein-like II"/>
    <property type="match status" value="2"/>
</dbReference>
<keyword evidence="5" id="KW-1185">Reference proteome</keyword>
<protein>
    <submittedName>
        <fullName evidence="4">Extracellular solute-binding protein</fullName>
    </submittedName>
</protein>
<evidence type="ECO:0000256" key="1">
    <source>
        <dbReference type="ARBA" id="ARBA00022729"/>
    </source>
</evidence>
<feature type="compositionally biased region" description="Polar residues" evidence="2">
    <location>
        <begin position="26"/>
        <end position="39"/>
    </location>
</feature>
<dbReference type="AlphaFoldDB" id="A0A9X2YS79"/>
<organism evidence="4 5">
    <name type="scientific">Mycobacterium yunnanensis</name>
    <dbReference type="NCBI Taxonomy" id="368477"/>
    <lineage>
        <taxon>Bacteria</taxon>
        <taxon>Bacillati</taxon>
        <taxon>Actinomycetota</taxon>
        <taxon>Actinomycetes</taxon>
        <taxon>Mycobacteriales</taxon>
        <taxon>Mycobacteriaceae</taxon>
        <taxon>Mycobacterium</taxon>
    </lineage>
</organism>
<name>A0A9X2YS79_9MYCO</name>
<dbReference type="PANTHER" id="PTHR30006">
    <property type="entry name" value="THIAMINE-BINDING PERIPLASMIC PROTEIN-RELATED"/>
    <property type="match status" value="1"/>
</dbReference>
<gene>
    <name evidence="4" type="ORF">H7K45_28615</name>
</gene>
<keyword evidence="1 3" id="KW-0732">Signal</keyword>
<evidence type="ECO:0000313" key="5">
    <source>
        <dbReference type="Proteomes" id="UP001141629"/>
    </source>
</evidence>
<feature type="chain" id="PRO_5040854670" evidence="3">
    <location>
        <begin position="23"/>
        <end position="383"/>
    </location>
</feature>
<comment type="caution">
    <text evidence="4">The sequence shown here is derived from an EMBL/GenBank/DDBJ whole genome shotgun (WGS) entry which is preliminary data.</text>
</comment>
<dbReference type="Pfam" id="PF13416">
    <property type="entry name" value="SBP_bac_8"/>
    <property type="match status" value="1"/>
</dbReference>
<dbReference type="RefSeq" id="WP_263999579.1">
    <property type="nucleotide sequence ID" value="NZ_JACKVK010000015.1"/>
</dbReference>
<accession>A0A9X2YS79</accession>
<feature type="region of interest" description="Disordered" evidence="2">
    <location>
        <begin position="26"/>
        <end position="45"/>
    </location>
</feature>
<reference evidence="4" key="2">
    <citation type="journal article" date="2022" name="BMC Genomics">
        <title>Comparative genome analysis of mycobacteria focusing on tRNA and non-coding RNA.</title>
        <authorList>
            <person name="Behra P.R.K."/>
            <person name="Pettersson B.M.F."/>
            <person name="Ramesh M."/>
            <person name="Das S."/>
            <person name="Dasgupta S."/>
            <person name="Kirsebom L.A."/>
        </authorList>
    </citation>
    <scope>NUCLEOTIDE SEQUENCE</scope>
    <source>
        <strain evidence="4">DSM 44838</strain>
    </source>
</reference>
<evidence type="ECO:0000256" key="2">
    <source>
        <dbReference type="SAM" id="MobiDB-lite"/>
    </source>
</evidence>
<reference evidence="4" key="1">
    <citation type="submission" date="2020-07" db="EMBL/GenBank/DDBJ databases">
        <authorList>
            <person name="Pettersson B.M.F."/>
            <person name="Behra P.R.K."/>
            <person name="Ramesh M."/>
            <person name="Das S."/>
            <person name="Dasgupta S."/>
            <person name="Kirsebom L.A."/>
        </authorList>
    </citation>
    <scope>NUCLEOTIDE SEQUENCE</scope>
    <source>
        <strain evidence="4">DSM 44838</strain>
    </source>
</reference>
<dbReference type="PROSITE" id="PS51257">
    <property type="entry name" value="PROKAR_LIPOPROTEIN"/>
    <property type="match status" value="1"/>
</dbReference>
<evidence type="ECO:0000256" key="3">
    <source>
        <dbReference type="SAM" id="SignalP"/>
    </source>
</evidence>
<dbReference type="SUPFAM" id="SSF53850">
    <property type="entry name" value="Periplasmic binding protein-like II"/>
    <property type="match status" value="1"/>
</dbReference>
<dbReference type="InterPro" id="IPR006059">
    <property type="entry name" value="SBP"/>
</dbReference>
<evidence type="ECO:0000313" key="4">
    <source>
        <dbReference type="EMBL" id="MCV7424513.1"/>
    </source>
</evidence>
<dbReference type="EMBL" id="JACKVK010000015">
    <property type="protein sequence ID" value="MCV7424513.1"/>
    <property type="molecule type" value="Genomic_DNA"/>
</dbReference>
<dbReference type="Proteomes" id="UP001141629">
    <property type="component" value="Unassembled WGS sequence"/>
</dbReference>
<feature type="signal peptide" evidence="3">
    <location>
        <begin position="1"/>
        <end position="22"/>
    </location>
</feature>